<evidence type="ECO:0000256" key="11">
    <source>
        <dbReference type="ARBA" id="ARBA00023306"/>
    </source>
</evidence>
<dbReference type="InterPro" id="IPR036565">
    <property type="entry name" value="Mur-like_cat_sf"/>
</dbReference>
<dbReference type="PANTHER" id="PTHR43445">
    <property type="entry name" value="UDP-N-ACETYLMURAMATE--L-ALANINE LIGASE-RELATED"/>
    <property type="match status" value="1"/>
</dbReference>
<evidence type="ECO:0000259" key="15">
    <source>
        <dbReference type="Pfam" id="PF01225"/>
    </source>
</evidence>
<keyword evidence="4 14" id="KW-0963">Cytoplasm</keyword>
<dbReference type="Pfam" id="PF08245">
    <property type="entry name" value="Mur_ligase_M"/>
    <property type="match status" value="1"/>
</dbReference>
<comment type="similarity">
    <text evidence="14">Belongs to the MurCDEF family.</text>
</comment>
<evidence type="ECO:0000256" key="13">
    <source>
        <dbReference type="ARBA" id="ARBA00047833"/>
    </source>
</evidence>
<dbReference type="InterPro" id="IPR004101">
    <property type="entry name" value="Mur_ligase_C"/>
</dbReference>
<feature type="domain" description="Mur ligase central" evidence="17">
    <location>
        <begin position="130"/>
        <end position="310"/>
    </location>
</feature>
<dbReference type="EC" id="6.3.2.8" evidence="3 14"/>
<comment type="catalytic activity">
    <reaction evidence="13 14">
        <text>UDP-N-acetyl-alpha-D-muramate + L-alanine + ATP = UDP-N-acetyl-alpha-D-muramoyl-L-alanine + ADP + phosphate + H(+)</text>
        <dbReference type="Rhea" id="RHEA:23372"/>
        <dbReference type="ChEBI" id="CHEBI:15378"/>
        <dbReference type="ChEBI" id="CHEBI:30616"/>
        <dbReference type="ChEBI" id="CHEBI:43474"/>
        <dbReference type="ChEBI" id="CHEBI:57972"/>
        <dbReference type="ChEBI" id="CHEBI:70757"/>
        <dbReference type="ChEBI" id="CHEBI:83898"/>
        <dbReference type="ChEBI" id="CHEBI:456216"/>
        <dbReference type="EC" id="6.3.2.8"/>
    </reaction>
</comment>
<dbReference type="InterPro" id="IPR005758">
    <property type="entry name" value="UDP-N-AcMur_Ala_ligase_MurC"/>
</dbReference>
<sequence>MDISLAHTTSSVNNRFFNYKPLRGNRVYFIGIGGNGMSALARILVSEGCIVAGSDILLSPLISSLEKIGVTVNSKQDGSMMSLETDMVIVSAAIQEGNPELKVARQLGIKVVKYSQILGSLMQEKRGIAISGTHGKTTTSAMISTILKKAELDPTYVIGGEVPDIGGNAHLGKGNLFVAEACEYNSSFLDLVPSIGVITNIEEDHLDYYGNLEEIVNAFGHFANLIAKNGLLVVNDDDRNVAVAAKRSVCKRETYSLRHTSHWYAKKILPTTQGINKFRVYNRGKIFGDFWLKIPGSHNILNALAAIAVCTSIGVDKEIIKTSLESFKGAKRRFQIVAIKNNITIIDDYAHHPTEIDVTLKAARELYPARKICCVYQPHQYSRTRHLLKKLSESFYLADKVALADIYESRDNDFEKTSISSLKLYEEIRKTGVDIQYYPQMEYITDMLCLNAKPGDVIITMGAGDIWKVAHELAERIGTTYSAEKKNQGAYCNTPLPGIL</sequence>
<dbReference type="KEGG" id="kst:KSMBR1_3360"/>
<dbReference type="Gene3D" id="3.90.190.20">
    <property type="entry name" value="Mur ligase, C-terminal domain"/>
    <property type="match status" value="1"/>
</dbReference>
<dbReference type="PANTHER" id="PTHR43445:SF3">
    <property type="entry name" value="UDP-N-ACETYLMURAMATE--L-ALANINE LIGASE"/>
    <property type="match status" value="1"/>
</dbReference>
<dbReference type="InterPro" id="IPR000713">
    <property type="entry name" value="Mur_ligase_N"/>
</dbReference>
<evidence type="ECO:0000256" key="12">
    <source>
        <dbReference type="ARBA" id="ARBA00023316"/>
    </source>
</evidence>
<dbReference type="SUPFAM" id="SSF53623">
    <property type="entry name" value="MurD-like peptide ligases, catalytic domain"/>
    <property type="match status" value="1"/>
</dbReference>
<evidence type="ECO:0000256" key="7">
    <source>
        <dbReference type="ARBA" id="ARBA00022741"/>
    </source>
</evidence>
<keyword evidence="8 14" id="KW-0067">ATP-binding</keyword>
<dbReference type="GO" id="GO:0071555">
    <property type="term" value="P:cell wall organization"/>
    <property type="evidence" value="ECO:0007669"/>
    <property type="project" value="UniProtKB-KW"/>
</dbReference>
<dbReference type="SUPFAM" id="SSF51984">
    <property type="entry name" value="MurCD N-terminal domain"/>
    <property type="match status" value="1"/>
</dbReference>
<feature type="domain" description="Mur ligase C-terminal" evidence="16">
    <location>
        <begin position="332"/>
        <end position="464"/>
    </location>
</feature>
<dbReference type="EMBL" id="LT934425">
    <property type="protein sequence ID" value="SOH05836.1"/>
    <property type="molecule type" value="Genomic_DNA"/>
</dbReference>
<keyword evidence="5 14" id="KW-0436">Ligase</keyword>
<evidence type="ECO:0000259" key="17">
    <source>
        <dbReference type="Pfam" id="PF08245"/>
    </source>
</evidence>
<accession>A0A2C9CJJ1</accession>
<dbReference type="SUPFAM" id="SSF53244">
    <property type="entry name" value="MurD-like peptide ligases, peptide-binding domain"/>
    <property type="match status" value="1"/>
</dbReference>
<comment type="pathway">
    <text evidence="2 14">Cell wall biogenesis; peptidoglycan biosynthesis.</text>
</comment>
<evidence type="ECO:0000256" key="6">
    <source>
        <dbReference type="ARBA" id="ARBA00022618"/>
    </source>
</evidence>
<evidence type="ECO:0000256" key="8">
    <source>
        <dbReference type="ARBA" id="ARBA00022840"/>
    </source>
</evidence>
<evidence type="ECO:0000256" key="9">
    <source>
        <dbReference type="ARBA" id="ARBA00022960"/>
    </source>
</evidence>
<evidence type="ECO:0000256" key="5">
    <source>
        <dbReference type="ARBA" id="ARBA00022598"/>
    </source>
</evidence>
<feature type="binding site" evidence="14">
    <location>
        <begin position="132"/>
        <end position="138"/>
    </location>
    <ligand>
        <name>ATP</name>
        <dbReference type="ChEBI" id="CHEBI:30616"/>
    </ligand>
</feature>
<evidence type="ECO:0000256" key="2">
    <source>
        <dbReference type="ARBA" id="ARBA00004752"/>
    </source>
</evidence>
<evidence type="ECO:0000256" key="14">
    <source>
        <dbReference type="HAMAP-Rule" id="MF_00046"/>
    </source>
</evidence>
<keyword evidence="6 14" id="KW-0132">Cell division</keyword>
<dbReference type="RefSeq" id="WP_099326369.1">
    <property type="nucleotide sequence ID" value="NZ_LT934425.1"/>
</dbReference>
<reference evidence="19" key="1">
    <citation type="submission" date="2017-10" db="EMBL/GenBank/DDBJ databases">
        <authorList>
            <person name="Frank J."/>
        </authorList>
    </citation>
    <scope>NUCLEOTIDE SEQUENCE [LARGE SCALE GENOMIC DNA]</scope>
</reference>
<organism evidence="18 19">
    <name type="scientific">Kuenenia stuttgartiensis</name>
    <dbReference type="NCBI Taxonomy" id="174633"/>
    <lineage>
        <taxon>Bacteria</taxon>
        <taxon>Pseudomonadati</taxon>
        <taxon>Planctomycetota</taxon>
        <taxon>Candidatus Brocadiia</taxon>
        <taxon>Candidatus Brocadiales</taxon>
        <taxon>Candidatus Brocadiaceae</taxon>
        <taxon>Candidatus Kuenenia</taxon>
    </lineage>
</organism>
<name>A0A2C9CJJ1_KUEST</name>
<keyword evidence="11 14" id="KW-0131">Cell cycle</keyword>
<keyword evidence="12 14" id="KW-0961">Cell wall biogenesis/degradation</keyword>
<dbReference type="OrthoDB" id="9804126at2"/>
<dbReference type="GO" id="GO:0005524">
    <property type="term" value="F:ATP binding"/>
    <property type="evidence" value="ECO:0007669"/>
    <property type="project" value="UniProtKB-UniRule"/>
</dbReference>
<evidence type="ECO:0000256" key="1">
    <source>
        <dbReference type="ARBA" id="ARBA00004496"/>
    </source>
</evidence>
<dbReference type="InterPro" id="IPR036615">
    <property type="entry name" value="Mur_ligase_C_dom_sf"/>
</dbReference>
<dbReference type="Gene3D" id="3.40.1190.10">
    <property type="entry name" value="Mur-like, catalytic domain"/>
    <property type="match status" value="1"/>
</dbReference>
<dbReference type="Gene3D" id="3.40.50.720">
    <property type="entry name" value="NAD(P)-binding Rossmann-like Domain"/>
    <property type="match status" value="1"/>
</dbReference>
<keyword evidence="19" id="KW-1185">Reference proteome</keyword>
<comment type="function">
    <text evidence="14">Cell wall formation.</text>
</comment>
<keyword evidence="9 14" id="KW-0133">Cell shape</keyword>
<dbReference type="GO" id="GO:0051301">
    <property type="term" value="P:cell division"/>
    <property type="evidence" value="ECO:0007669"/>
    <property type="project" value="UniProtKB-KW"/>
</dbReference>
<evidence type="ECO:0000256" key="3">
    <source>
        <dbReference type="ARBA" id="ARBA00012211"/>
    </source>
</evidence>
<keyword evidence="10 14" id="KW-0573">Peptidoglycan synthesis</keyword>
<proteinExistence type="inferred from homology"/>
<dbReference type="HAMAP" id="MF_00046">
    <property type="entry name" value="MurC"/>
    <property type="match status" value="1"/>
</dbReference>
<feature type="domain" description="Mur ligase N-terminal catalytic" evidence="15">
    <location>
        <begin position="27"/>
        <end position="125"/>
    </location>
</feature>
<dbReference type="AlphaFoldDB" id="A0A2C9CJJ1"/>
<dbReference type="UniPathway" id="UPA00219"/>
<evidence type="ECO:0000313" key="18">
    <source>
        <dbReference type="EMBL" id="SOH05836.1"/>
    </source>
</evidence>
<dbReference type="GO" id="GO:0005737">
    <property type="term" value="C:cytoplasm"/>
    <property type="evidence" value="ECO:0007669"/>
    <property type="project" value="UniProtKB-SubCell"/>
</dbReference>
<dbReference type="NCBIfam" id="TIGR01082">
    <property type="entry name" value="murC"/>
    <property type="match status" value="1"/>
</dbReference>
<dbReference type="Proteomes" id="UP000221734">
    <property type="component" value="Chromosome Kuenenia_stuttgartiensis_MBR1"/>
</dbReference>
<dbReference type="Pfam" id="PF01225">
    <property type="entry name" value="Mur_ligase"/>
    <property type="match status" value="1"/>
</dbReference>
<dbReference type="Pfam" id="PF02875">
    <property type="entry name" value="Mur_ligase_C"/>
    <property type="match status" value="1"/>
</dbReference>
<dbReference type="InterPro" id="IPR050061">
    <property type="entry name" value="MurCDEF_pg_biosynth"/>
</dbReference>
<protein>
    <recommendedName>
        <fullName evidence="3 14">UDP-N-acetylmuramate--L-alanine ligase</fullName>
        <ecNumber evidence="3 14">6.3.2.8</ecNumber>
    </recommendedName>
    <alternativeName>
        <fullName evidence="14">UDP-N-acetylmuramoyl-L-alanine synthetase</fullName>
    </alternativeName>
</protein>
<comment type="subcellular location">
    <subcellularLocation>
        <location evidence="1 14">Cytoplasm</location>
    </subcellularLocation>
</comment>
<evidence type="ECO:0000259" key="16">
    <source>
        <dbReference type="Pfam" id="PF02875"/>
    </source>
</evidence>
<dbReference type="InterPro" id="IPR013221">
    <property type="entry name" value="Mur_ligase_cen"/>
</dbReference>
<dbReference type="GO" id="GO:0009252">
    <property type="term" value="P:peptidoglycan biosynthetic process"/>
    <property type="evidence" value="ECO:0007669"/>
    <property type="project" value="UniProtKB-UniRule"/>
</dbReference>
<gene>
    <name evidence="18" type="primary">murC_2</name>
    <name evidence="14" type="synonym">murC</name>
    <name evidence="18" type="ORF">KSMBR1_3360</name>
</gene>
<evidence type="ECO:0000256" key="10">
    <source>
        <dbReference type="ARBA" id="ARBA00022984"/>
    </source>
</evidence>
<keyword evidence="7 14" id="KW-0547">Nucleotide-binding</keyword>
<evidence type="ECO:0000256" key="4">
    <source>
        <dbReference type="ARBA" id="ARBA00022490"/>
    </source>
</evidence>
<dbReference type="GO" id="GO:0008360">
    <property type="term" value="P:regulation of cell shape"/>
    <property type="evidence" value="ECO:0007669"/>
    <property type="project" value="UniProtKB-KW"/>
</dbReference>
<evidence type="ECO:0000313" key="19">
    <source>
        <dbReference type="Proteomes" id="UP000221734"/>
    </source>
</evidence>
<dbReference type="GO" id="GO:0008763">
    <property type="term" value="F:UDP-N-acetylmuramate-L-alanine ligase activity"/>
    <property type="evidence" value="ECO:0007669"/>
    <property type="project" value="UniProtKB-UniRule"/>
</dbReference>